<evidence type="ECO:0000256" key="1">
    <source>
        <dbReference type="SAM" id="SignalP"/>
    </source>
</evidence>
<accession>R7ZUF0</accession>
<feature type="signal peptide" evidence="1">
    <location>
        <begin position="1"/>
        <end position="18"/>
    </location>
</feature>
<keyword evidence="1" id="KW-0732">Signal</keyword>
<dbReference type="PANTHER" id="PTHR46361:SF3">
    <property type="entry name" value="ELECTRON CARRIER_ PROTEIN DISULFIDE OXIDOREDUCTASE"/>
    <property type="match status" value="1"/>
</dbReference>
<dbReference type="EMBL" id="AQHR01000050">
    <property type="protein sequence ID" value="EON77658.1"/>
    <property type="molecule type" value="Genomic_DNA"/>
</dbReference>
<protein>
    <submittedName>
        <fullName evidence="3">Uncharacterized protein DUF547</fullName>
    </submittedName>
</protein>
<dbReference type="AlphaFoldDB" id="R7ZUF0"/>
<dbReference type="PATRIC" id="fig|1288963.3.peg.1868"/>
<dbReference type="STRING" id="1232681.ADIS_1877"/>
<feature type="domain" description="DUF547" evidence="2">
    <location>
        <begin position="76"/>
        <end position="191"/>
    </location>
</feature>
<organism evidence="3 4">
    <name type="scientific">Lunatimonas lonarensis</name>
    <dbReference type="NCBI Taxonomy" id="1232681"/>
    <lineage>
        <taxon>Bacteria</taxon>
        <taxon>Pseudomonadati</taxon>
        <taxon>Bacteroidota</taxon>
        <taxon>Cytophagia</taxon>
        <taxon>Cytophagales</taxon>
        <taxon>Cyclobacteriaceae</taxon>
    </lineage>
</organism>
<keyword evidence="4" id="KW-1185">Reference proteome</keyword>
<evidence type="ECO:0000259" key="2">
    <source>
        <dbReference type="Pfam" id="PF04784"/>
    </source>
</evidence>
<dbReference type="Proteomes" id="UP000013909">
    <property type="component" value="Unassembled WGS sequence"/>
</dbReference>
<reference evidence="3 4" key="1">
    <citation type="submission" date="2013-02" db="EMBL/GenBank/DDBJ databases">
        <title>A novel strain isolated from Lonar lake, Maharashtra, India.</title>
        <authorList>
            <person name="Singh A."/>
        </authorList>
    </citation>
    <scope>NUCLEOTIDE SEQUENCE [LARGE SCALE GENOMIC DNA]</scope>
    <source>
        <strain evidence="3 4">AK24</strain>
    </source>
</reference>
<comment type="caution">
    <text evidence="3">The sequence shown here is derived from an EMBL/GenBank/DDBJ whole genome shotgun (WGS) entry which is preliminary data.</text>
</comment>
<evidence type="ECO:0000313" key="4">
    <source>
        <dbReference type="Proteomes" id="UP000013909"/>
    </source>
</evidence>
<sequence length="252" mass="29198">MVKFFLLLWLLWIPPSCGTSSLGMKGTNPPSHQIFDGLLKEHVRQDGTVDYPGFIRNKDLLVSYLDLLSTHPPDRSSWSIDEQLAYWINAYNAFTVKLIIDHYPVKTIQDIGPKLNIPLINTVWHLEFFSIGGKKASLDEIEHKILRKEFDEPRIHFAINCASFSCPLLANEAYVADKLEAQLERAARRFINDPERNRIQKEKAELSELFSWFKGDFTKSGSLGAYLNRYSQVKMSERAKINYIPYDWRLNE</sequence>
<name>R7ZUF0_9BACT</name>
<proteinExistence type="predicted"/>
<dbReference type="RefSeq" id="WP_010854015.1">
    <property type="nucleotide sequence ID" value="NZ_AQHR01000050.1"/>
</dbReference>
<dbReference type="PANTHER" id="PTHR46361">
    <property type="entry name" value="ELECTRON CARRIER/ PROTEIN DISULFIDE OXIDOREDUCTASE"/>
    <property type="match status" value="1"/>
</dbReference>
<gene>
    <name evidence="3" type="ORF">ADIS_1877</name>
</gene>
<feature type="chain" id="PRO_5004451166" evidence="1">
    <location>
        <begin position="19"/>
        <end position="252"/>
    </location>
</feature>
<dbReference type="InterPro" id="IPR006869">
    <property type="entry name" value="DUF547"/>
</dbReference>
<dbReference type="OrthoDB" id="526867at2"/>
<evidence type="ECO:0000313" key="3">
    <source>
        <dbReference type="EMBL" id="EON77658.1"/>
    </source>
</evidence>
<dbReference type="Pfam" id="PF04784">
    <property type="entry name" value="DUF547"/>
    <property type="match status" value="1"/>
</dbReference>